<dbReference type="GeneID" id="300656412"/>
<proteinExistence type="predicted"/>
<organism evidence="2 3">
    <name type="scientific">Pyruvatibacter mobilis</name>
    <dbReference type="NCBI Taxonomy" id="1712261"/>
    <lineage>
        <taxon>Bacteria</taxon>
        <taxon>Pseudomonadati</taxon>
        <taxon>Pseudomonadota</taxon>
        <taxon>Alphaproteobacteria</taxon>
        <taxon>Hyphomicrobiales</taxon>
        <taxon>Parvibaculaceae</taxon>
        <taxon>Pyruvatibacter</taxon>
    </lineage>
</organism>
<protein>
    <submittedName>
        <fullName evidence="2">Methyltransferase domain-containing protein</fullName>
    </submittedName>
</protein>
<dbReference type="GO" id="GO:0032259">
    <property type="term" value="P:methylation"/>
    <property type="evidence" value="ECO:0007669"/>
    <property type="project" value="UniProtKB-KW"/>
</dbReference>
<keyword evidence="3" id="KW-1185">Reference proteome</keyword>
<keyword evidence="2" id="KW-0808">Transferase</keyword>
<dbReference type="Proteomes" id="UP000470384">
    <property type="component" value="Unassembled WGS sequence"/>
</dbReference>
<dbReference type="EMBL" id="WXYQ01000001">
    <property type="protein sequence ID" value="NBG94355.1"/>
    <property type="molecule type" value="Genomic_DNA"/>
</dbReference>
<feature type="domain" description="Methyltransferase" evidence="1">
    <location>
        <begin position="51"/>
        <end position="147"/>
    </location>
</feature>
<keyword evidence="2" id="KW-0489">Methyltransferase</keyword>
<dbReference type="InterPro" id="IPR041698">
    <property type="entry name" value="Methyltransf_25"/>
</dbReference>
<dbReference type="GO" id="GO:0008168">
    <property type="term" value="F:methyltransferase activity"/>
    <property type="evidence" value="ECO:0007669"/>
    <property type="project" value="UniProtKB-KW"/>
</dbReference>
<gene>
    <name evidence="2" type="ORF">GTQ45_01255</name>
</gene>
<comment type="caution">
    <text evidence="2">The sequence shown here is derived from an EMBL/GenBank/DDBJ whole genome shotgun (WGS) entry which is preliminary data.</text>
</comment>
<reference evidence="2 3" key="1">
    <citation type="journal article" date="2016" name="Int. J. Syst. Evol. Microbiol.">
        <title>Pyruvatibacter mobilis gen. nov., sp. nov., a marine bacterium from the culture broth of Picochlorum sp. 122.</title>
        <authorList>
            <person name="Wang G."/>
            <person name="Tang M."/>
            <person name="Wu H."/>
            <person name="Dai S."/>
            <person name="Li T."/>
            <person name="Chen C."/>
            <person name="He H."/>
            <person name="Fan J."/>
            <person name="Xiang W."/>
            <person name="Li X."/>
        </authorList>
    </citation>
    <scope>NUCLEOTIDE SEQUENCE [LARGE SCALE GENOMIC DNA]</scope>
    <source>
        <strain evidence="2 3">GYP-11</strain>
    </source>
</reference>
<dbReference type="OrthoDB" id="9805585at2"/>
<dbReference type="RefSeq" id="WP_160586467.1">
    <property type="nucleotide sequence ID" value="NZ_BMHN01000001.1"/>
</dbReference>
<name>A0A845Q751_9HYPH</name>
<evidence type="ECO:0000313" key="3">
    <source>
        <dbReference type="Proteomes" id="UP000470384"/>
    </source>
</evidence>
<accession>A0A845Q751</accession>
<dbReference type="Pfam" id="PF13649">
    <property type="entry name" value="Methyltransf_25"/>
    <property type="match status" value="1"/>
</dbReference>
<evidence type="ECO:0000259" key="1">
    <source>
        <dbReference type="Pfam" id="PF13649"/>
    </source>
</evidence>
<dbReference type="SUPFAM" id="SSF53335">
    <property type="entry name" value="S-adenosyl-L-methionine-dependent methyltransferases"/>
    <property type="match status" value="1"/>
</dbReference>
<evidence type="ECO:0000313" key="2">
    <source>
        <dbReference type="EMBL" id="NBG94355.1"/>
    </source>
</evidence>
<dbReference type="InterPro" id="IPR029063">
    <property type="entry name" value="SAM-dependent_MTases_sf"/>
</dbReference>
<sequence length="194" mass="20786">MTVISSADAKASPLAFLKAFLRNPKSIGAVAPSGRVLAGLMARGLGAGQTVLELGGGTGTLTRGLARAGVTGERLNVIEMNPDFIQSLRAQFPGARIHDHSAFEIDTLPDDVRDLDAVISGLPLVNMSGDNHRAIMRGSFARLKPGGYYRQFTYKPRCPISQDVLDAFGLKATYEGMALRNIPPAFVYRIERAA</sequence>
<dbReference type="AlphaFoldDB" id="A0A845Q751"/>
<dbReference type="Gene3D" id="3.40.50.150">
    <property type="entry name" value="Vaccinia Virus protein VP39"/>
    <property type="match status" value="1"/>
</dbReference>